<reference evidence="2" key="1">
    <citation type="journal article" date="2018" name="Genome Biol. Evol.">
        <title>Genomics and development of Lentinus tigrinus, a white-rot wood-decaying mushroom with dimorphic fruiting bodies.</title>
        <authorList>
            <person name="Wu B."/>
            <person name="Xu Z."/>
            <person name="Knudson A."/>
            <person name="Carlson A."/>
            <person name="Chen N."/>
            <person name="Kovaka S."/>
            <person name="LaButti K."/>
            <person name="Lipzen A."/>
            <person name="Pennachio C."/>
            <person name="Riley R."/>
            <person name="Schakwitz W."/>
            <person name="Umezawa K."/>
            <person name="Ohm R.A."/>
            <person name="Grigoriev I.V."/>
            <person name="Nagy L.G."/>
            <person name="Gibbons J."/>
            <person name="Hibbett D."/>
        </authorList>
    </citation>
    <scope>NUCLEOTIDE SEQUENCE [LARGE SCALE GENOMIC DNA]</scope>
    <source>
        <strain evidence="2">ALCF2SS1-6</strain>
    </source>
</reference>
<accession>A0A5C2S5N9</accession>
<evidence type="ECO:0000313" key="3">
    <source>
        <dbReference type="Proteomes" id="UP000313359"/>
    </source>
</evidence>
<dbReference type="AlphaFoldDB" id="A0A5C2S5N9"/>
<sequence length="189" mass="20387">MLWRGPGARHWQGGQGPGTYPGTSTHRRSWAIPVWSGWRTILPIPPAVPISARVHVRRHGGECDSAVGTVRSGRISIPMGNSGSCAWPRALPGGVLVFSEAEKTLNEVSAGVEDILRFDTTLVPHRLLEAWRLATMRGPLVLYDPSFESERHNANSLVAALHSCVRGLSANLFAGCRAVHLHSHPATAA</sequence>
<name>A0A5C2S5N9_9APHY</name>
<gene>
    <name evidence="2" type="ORF">L227DRAFT_172086</name>
</gene>
<feature type="region of interest" description="Disordered" evidence="1">
    <location>
        <begin position="1"/>
        <end position="25"/>
    </location>
</feature>
<evidence type="ECO:0000313" key="2">
    <source>
        <dbReference type="EMBL" id="RPD59012.1"/>
    </source>
</evidence>
<protein>
    <submittedName>
        <fullName evidence="2">Uncharacterized protein</fullName>
    </submittedName>
</protein>
<dbReference type="EMBL" id="ML122272">
    <property type="protein sequence ID" value="RPD59012.1"/>
    <property type="molecule type" value="Genomic_DNA"/>
</dbReference>
<evidence type="ECO:0000256" key="1">
    <source>
        <dbReference type="SAM" id="MobiDB-lite"/>
    </source>
</evidence>
<organism evidence="2 3">
    <name type="scientific">Lentinus tigrinus ALCF2SS1-6</name>
    <dbReference type="NCBI Taxonomy" id="1328759"/>
    <lineage>
        <taxon>Eukaryota</taxon>
        <taxon>Fungi</taxon>
        <taxon>Dikarya</taxon>
        <taxon>Basidiomycota</taxon>
        <taxon>Agaricomycotina</taxon>
        <taxon>Agaricomycetes</taxon>
        <taxon>Polyporales</taxon>
        <taxon>Polyporaceae</taxon>
        <taxon>Lentinus</taxon>
    </lineage>
</organism>
<keyword evidence="3" id="KW-1185">Reference proteome</keyword>
<proteinExistence type="predicted"/>
<dbReference type="Proteomes" id="UP000313359">
    <property type="component" value="Unassembled WGS sequence"/>
</dbReference>